<feature type="transmembrane region" description="Helical" evidence="5">
    <location>
        <begin position="290"/>
        <end position="307"/>
    </location>
</feature>
<evidence type="ECO:0000256" key="1">
    <source>
        <dbReference type="ARBA" id="ARBA00004141"/>
    </source>
</evidence>
<feature type="transmembrane region" description="Helical" evidence="5">
    <location>
        <begin position="258"/>
        <end position="283"/>
    </location>
</feature>
<dbReference type="Proteomes" id="UP000805841">
    <property type="component" value="Unassembled WGS sequence"/>
</dbReference>
<protein>
    <submittedName>
        <fullName evidence="7">Ammonium transporter</fullName>
    </submittedName>
</protein>
<dbReference type="PANTHER" id="PTHR11730:SF60">
    <property type="entry name" value="RH50, ISOFORM D"/>
    <property type="match status" value="1"/>
</dbReference>
<dbReference type="EMBL" id="JAAOCA010000023">
    <property type="protein sequence ID" value="MBD1600601.1"/>
    <property type="molecule type" value="Genomic_DNA"/>
</dbReference>
<feature type="transmembrane region" description="Helical" evidence="5">
    <location>
        <begin position="122"/>
        <end position="140"/>
    </location>
</feature>
<evidence type="ECO:0000256" key="5">
    <source>
        <dbReference type="SAM" id="Phobius"/>
    </source>
</evidence>
<dbReference type="Gene3D" id="1.10.3430.10">
    <property type="entry name" value="Ammonium transporter AmtB like domains"/>
    <property type="match status" value="1"/>
</dbReference>
<evidence type="ECO:0000256" key="4">
    <source>
        <dbReference type="ARBA" id="ARBA00023136"/>
    </source>
</evidence>
<feature type="transmembrane region" description="Helical" evidence="5">
    <location>
        <begin position="20"/>
        <end position="46"/>
    </location>
</feature>
<keyword evidence="4 5" id="KW-0472">Membrane</keyword>
<dbReference type="Pfam" id="PF00909">
    <property type="entry name" value="Ammonium_transp"/>
    <property type="match status" value="1"/>
</dbReference>
<dbReference type="InterPro" id="IPR029020">
    <property type="entry name" value="Ammonium/urea_transptr"/>
</dbReference>
<keyword evidence="8" id="KW-1185">Reference proteome</keyword>
<evidence type="ECO:0000313" key="8">
    <source>
        <dbReference type="Proteomes" id="UP000805841"/>
    </source>
</evidence>
<organism evidence="7 8">
    <name type="scientific">Pseudomonas typographi</name>
    <dbReference type="NCBI Taxonomy" id="2715964"/>
    <lineage>
        <taxon>Bacteria</taxon>
        <taxon>Pseudomonadati</taxon>
        <taxon>Pseudomonadota</taxon>
        <taxon>Gammaproteobacteria</taxon>
        <taxon>Pseudomonadales</taxon>
        <taxon>Pseudomonadaceae</taxon>
        <taxon>Pseudomonas</taxon>
    </lineage>
</organism>
<comment type="caution">
    <text evidence="7">The sequence shown here is derived from an EMBL/GenBank/DDBJ whole genome shotgun (WGS) entry which is preliminary data.</text>
</comment>
<evidence type="ECO:0000259" key="6">
    <source>
        <dbReference type="Pfam" id="PF00909"/>
    </source>
</evidence>
<feature type="transmembrane region" description="Helical" evidence="5">
    <location>
        <begin position="152"/>
        <end position="173"/>
    </location>
</feature>
<feature type="transmembrane region" description="Helical" evidence="5">
    <location>
        <begin position="393"/>
        <end position="412"/>
    </location>
</feature>
<reference evidence="7 8" key="1">
    <citation type="journal article" date="2020" name="Insects">
        <title>Bacteria Belonging to Pseudomonas typographi sp. nov. from the Bark Beetle Ips typographus Have Genomic Potential to Aid in the Host Ecology.</title>
        <authorList>
            <person name="Peral-Aranega E."/>
            <person name="Saati-Santamaria Z."/>
            <person name="Kolarik M."/>
            <person name="Rivas R."/>
            <person name="Garcia-Fraile P."/>
        </authorList>
    </citation>
    <scope>NUCLEOTIDE SEQUENCE [LARGE SCALE GENOMIC DNA]</scope>
    <source>
        <strain evidence="7 8">CA3A</strain>
    </source>
</reference>
<dbReference type="SUPFAM" id="SSF111352">
    <property type="entry name" value="Ammonium transporter"/>
    <property type="match status" value="1"/>
</dbReference>
<feature type="domain" description="Ammonium transporter AmtB-like" evidence="6">
    <location>
        <begin position="20"/>
        <end position="432"/>
    </location>
</feature>
<feature type="transmembrane region" description="Helical" evidence="5">
    <location>
        <begin position="58"/>
        <end position="76"/>
    </location>
</feature>
<dbReference type="PANTHER" id="PTHR11730">
    <property type="entry name" value="AMMONIUM TRANSPORTER"/>
    <property type="match status" value="1"/>
</dbReference>
<dbReference type="InterPro" id="IPR024041">
    <property type="entry name" value="NH4_transpt_AmtB-like_dom"/>
</dbReference>
<proteinExistence type="predicted"/>
<feature type="transmembrane region" description="Helical" evidence="5">
    <location>
        <begin position="345"/>
        <end position="363"/>
    </location>
</feature>
<sequence length="452" mass="47837">MSVPLQVFSDQVDLHQQVTAFFYIFASLGVFLGVIAVALIDAGFVHRKNLMDTIVQKILSAFIASGSFMLVGYAVWNYQYYQAFAVPNGFSQALSDWWMAGANLSKFAQNIDPAGVPEADTFQVFSVFFFCFSGLTAALIHGAGLERIKPGASFITAAFVGGVMVPALSYLTYGSVSPLTNAGLHDFVGAYCLYMLVGVWSLVLAWRLGPRLSIPAGPHNPLLAAGGFFALLLAIPMFVIGCGFLTPGQGYFGPTMTTSGLGIVFANVFMSFAGGALSGGWIAYRKRKPLYILSGPVAGYLACTALFDLVLPWQALVISLCGPFILIGGEALLRKLKIDDPKVTPLALGPSVFSVLMAGWVGAGVPQGGFPGIADGTYAFQHAHVSFATQLEGVLIVVAISAFAALILSLIIEKTVGLRVSAQAEQRGLDDVYWNMQPQAANAAAKPQATAA</sequence>
<name>A0ABR7Z512_9PSED</name>
<dbReference type="RefSeq" id="WP_190423035.1">
    <property type="nucleotide sequence ID" value="NZ_JAAOCA010000023.1"/>
</dbReference>
<accession>A0ABR7Z512</accession>
<evidence type="ECO:0000313" key="7">
    <source>
        <dbReference type="EMBL" id="MBD1600601.1"/>
    </source>
</evidence>
<keyword evidence="2 5" id="KW-0812">Transmembrane</keyword>
<feature type="transmembrane region" description="Helical" evidence="5">
    <location>
        <begin position="313"/>
        <end position="333"/>
    </location>
</feature>
<feature type="transmembrane region" description="Helical" evidence="5">
    <location>
        <begin position="188"/>
        <end position="209"/>
    </location>
</feature>
<evidence type="ECO:0000256" key="2">
    <source>
        <dbReference type="ARBA" id="ARBA00022692"/>
    </source>
</evidence>
<feature type="transmembrane region" description="Helical" evidence="5">
    <location>
        <begin position="221"/>
        <end position="246"/>
    </location>
</feature>
<keyword evidence="3 5" id="KW-1133">Transmembrane helix</keyword>
<gene>
    <name evidence="7" type="ORF">HAQ05_18075</name>
</gene>
<evidence type="ECO:0000256" key="3">
    <source>
        <dbReference type="ARBA" id="ARBA00022989"/>
    </source>
</evidence>
<comment type="subcellular location">
    <subcellularLocation>
        <location evidence="1">Membrane</location>
        <topology evidence="1">Multi-pass membrane protein</topology>
    </subcellularLocation>
</comment>